<evidence type="ECO:0000313" key="9">
    <source>
        <dbReference type="Proteomes" id="UP000449710"/>
    </source>
</evidence>
<dbReference type="RefSeq" id="WP_160718824.1">
    <property type="nucleotide sequence ID" value="NZ_SUMG01000002.1"/>
</dbReference>
<comment type="similarity">
    <text evidence="2">Belongs to the chromate ion transporter (CHR) (TC 2.A.51) family.</text>
</comment>
<feature type="transmembrane region" description="Helical" evidence="7">
    <location>
        <begin position="79"/>
        <end position="99"/>
    </location>
</feature>
<protein>
    <submittedName>
        <fullName evidence="8">Chromate transporter</fullName>
    </submittedName>
</protein>
<feature type="transmembrane region" description="Helical" evidence="7">
    <location>
        <begin position="12"/>
        <end position="30"/>
    </location>
</feature>
<dbReference type="EMBL" id="SUMG01000002">
    <property type="protein sequence ID" value="NBG87430.1"/>
    <property type="molecule type" value="Genomic_DNA"/>
</dbReference>
<dbReference type="Pfam" id="PF02417">
    <property type="entry name" value="Chromate_transp"/>
    <property type="match status" value="1"/>
</dbReference>
<proteinExistence type="inferred from homology"/>
<keyword evidence="5 7" id="KW-1133">Transmembrane helix</keyword>
<sequence length="183" mass="19831">MSKERLKLFYTFFRVGAFTFGGGYAMVPVIQKEMVERAKLIKEKEFLDIIAVAQSLPGAVAVNTSVFVGFKLYGIPGALSALLGTVLPSMMVITVLAVFYQQVQDVESIELFFKGVRPAIVALIFMAAVKLAKNLDTTGFNILVGTAAFIAIVFFGIHPILVIIAAATIGLIREKKEEKHGAS</sequence>
<keyword evidence="4 7" id="KW-0812">Transmembrane</keyword>
<evidence type="ECO:0000256" key="5">
    <source>
        <dbReference type="ARBA" id="ARBA00022989"/>
    </source>
</evidence>
<dbReference type="PANTHER" id="PTHR43663:SF2">
    <property type="entry name" value="CHROMATE TRANSPORT PROTEIN-RELATED"/>
    <property type="match status" value="1"/>
</dbReference>
<keyword evidence="6 7" id="KW-0472">Membrane</keyword>
<organism evidence="8 9">
    <name type="scientific">Isachenkonia alkalipeptolytica</name>
    <dbReference type="NCBI Taxonomy" id="2565777"/>
    <lineage>
        <taxon>Bacteria</taxon>
        <taxon>Bacillati</taxon>
        <taxon>Bacillota</taxon>
        <taxon>Clostridia</taxon>
        <taxon>Eubacteriales</taxon>
        <taxon>Clostridiaceae</taxon>
        <taxon>Isachenkonia</taxon>
    </lineage>
</organism>
<dbReference type="InterPro" id="IPR003370">
    <property type="entry name" value="Chromate_transpt"/>
</dbReference>
<evidence type="ECO:0000256" key="1">
    <source>
        <dbReference type="ARBA" id="ARBA00004651"/>
    </source>
</evidence>
<dbReference type="GO" id="GO:0005886">
    <property type="term" value="C:plasma membrane"/>
    <property type="evidence" value="ECO:0007669"/>
    <property type="project" value="UniProtKB-SubCell"/>
</dbReference>
<dbReference type="GO" id="GO:0015109">
    <property type="term" value="F:chromate transmembrane transporter activity"/>
    <property type="evidence" value="ECO:0007669"/>
    <property type="project" value="InterPro"/>
</dbReference>
<name>A0AA43XIE9_9CLOT</name>
<feature type="transmembrane region" description="Helical" evidence="7">
    <location>
        <begin position="149"/>
        <end position="172"/>
    </location>
</feature>
<dbReference type="AlphaFoldDB" id="A0AA43XIE9"/>
<keyword evidence="3" id="KW-1003">Cell membrane</keyword>
<accession>A0AA43XIE9</accession>
<evidence type="ECO:0000256" key="7">
    <source>
        <dbReference type="SAM" id="Phobius"/>
    </source>
</evidence>
<evidence type="ECO:0000256" key="2">
    <source>
        <dbReference type="ARBA" id="ARBA00005262"/>
    </source>
</evidence>
<evidence type="ECO:0000256" key="3">
    <source>
        <dbReference type="ARBA" id="ARBA00022475"/>
    </source>
</evidence>
<evidence type="ECO:0000256" key="4">
    <source>
        <dbReference type="ARBA" id="ARBA00022692"/>
    </source>
</evidence>
<keyword evidence="9" id="KW-1185">Reference proteome</keyword>
<evidence type="ECO:0000256" key="6">
    <source>
        <dbReference type="ARBA" id="ARBA00023136"/>
    </source>
</evidence>
<dbReference type="PANTHER" id="PTHR43663">
    <property type="entry name" value="CHROMATE TRANSPORT PROTEIN-RELATED"/>
    <property type="match status" value="1"/>
</dbReference>
<gene>
    <name evidence="8" type="ORF">ISALK_02835</name>
</gene>
<dbReference type="InterPro" id="IPR052518">
    <property type="entry name" value="CHR_Transporter"/>
</dbReference>
<evidence type="ECO:0000313" key="8">
    <source>
        <dbReference type="EMBL" id="NBG87430.1"/>
    </source>
</evidence>
<comment type="caution">
    <text evidence="8">The sequence shown here is derived from an EMBL/GenBank/DDBJ whole genome shotgun (WGS) entry which is preliminary data.</text>
</comment>
<reference evidence="8 9" key="1">
    <citation type="submission" date="2019-04" db="EMBL/GenBank/DDBJ databases">
        <title>Isachenkonia alkalipeptolytica gen. nov. sp. nov. a new anaerobic, alkiliphilic organothrophic bacterium capable to reduce synthesized ferrihydrite isolated from a soda lake.</title>
        <authorList>
            <person name="Toshchakov S.V."/>
            <person name="Zavarzina D.G."/>
            <person name="Zhilina T.N."/>
            <person name="Kostrikina N.A."/>
            <person name="Kublanov I.V."/>
        </authorList>
    </citation>
    <scope>NUCLEOTIDE SEQUENCE [LARGE SCALE GENOMIC DNA]</scope>
    <source>
        <strain evidence="8 9">Z-1701</strain>
    </source>
</reference>
<feature type="transmembrane region" description="Helical" evidence="7">
    <location>
        <begin position="111"/>
        <end position="129"/>
    </location>
</feature>
<comment type="subcellular location">
    <subcellularLocation>
        <location evidence="1">Cell membrane</location>
        <topology evidence="1">Multi-pass membrane protein</topology>
    </subcellularLocation>
</comment>
<dbReference type="Proteomes" id="UP000449710">
    <property type="component" value="Unassembled WGS sequence"/>
</dbReference>